<dbReference type="EMBL" id="JRES01000067">
    <property type="protein sequence ID" value="KNC34418.1"/>
    <property type="molecule type" value="Genomic_DNA"/>
</dbReference>
<feature type="region of interest" description="Disordered" evidence="1">
    <location>
        <begin position="106"/>
        <end position="126"/>
    </location>
</feature>
<feature type="compositionally biased region" description="Low complexity" evidence="1">
    <location>
        <begin position="50"/>
        <end position="69"/>
    </location>
</feature>
<sequence length="286" mass="31296">MHKILVFVCCAIIASILVSTTEAKGGRGGGGRSGGRSSGRSSSGRGGFFGSSKSSSSSSFGSSKSSHFGGNHGGSHTSGGWVHGFFHSTPYRYSYRPVYISRTSTHTGSYHVPNKEEEEATDHNKDTGNYAVGYSISKALSNDFFSIFNVVHDISKYPEKIRNKELTTTTTKSPVDTYDLNYIINTPYTTTSSAYNTDPKSYFLDDDTLFDMITSKKTSNSKENIHQDYDKIQPSVGNLDNVFEETVTESTTSIVDYINSNYDSKPISDVKHISERDNTLSNTGKC</sequence>
<organism evidence="3 4">
    <name type="scientific">Lucilia cuprina</name>
    <name type="common">Green bottle fly</name>
    <name type="synonym">Australian sheep blowfly</name>
    <dbReference type="NCBI Taxonomy" id="7375"/>
    <lineage>
        <taxon>Eukaryota</taxon>
        <taxon>Metazoa</taxon>
        <taxon>Ecdysozoa</taxon>
        <taxon>Arthropoda</taxon>
        <taxon>Hexapoda</taxon>
        <taxon>Insecta</taxon>
        <taxon>Pterygota</taxon>
        <taxon>Neoptera</taxon>
        <taxon>Endopterygota</taxon>
        <taxon>Diptera</taxon>
        <taxon>Brachycera</taxon>
        <taxon>Muscomorpha</taxon>
        <taxon>Oestroidea</taxon>
        <taxon>Calliphoridae</taxon>
        <taxon>Luciliinae</taxon>
        <taxon>Lucilia</taxon>
    </lineage>
</organism>
<reference evidence="3 4" key="1">
    <citation type="journal article" date="2015" name="Nat. Commun.">
        <title>Lucilia cuprina genome unlocks parasitic fly biology to underpin future interventions.</title>
        <authorList>
            <person name="Anstead C.A."/>
            <person name="Korhonen P.K."/>
            <person name="Young N.D."/>
            <person name="Hall R.S."/>
            <person name="Jex A.R."/>
            <person name="Murali S.C."/>
            <person name="Hughes D.S."/>
            <person name="Lee S.F."/>
            <person name="Perry T."/>
            <person name="Stroehlein A.J."/>
            <person name="Ansell B.R."/>
            <person name="Breugelmans B."/>
            <person name="Hofmann A."/>
            <person name="Qu J."/>
            <person name="Dugan S."/>
            <person name="Lee S.L."/>
            <person name="Chao H."/>
            <person name="Dinh H."/>
            <person name="Han Y."/>
            <person name="Doddapaneni H.V."/>
            <person name="Worley K.C."/>
            <person name="Muzny D.M."/>
            <person name="Ioannidis P."/>
            <person name="Waterhouse R.M."/>
            <person name="Zdobnov E.M."/>
            <person name="James P.J."/>
            <person name="Bagnall N.H."/>
            <person name="Kotze A.C."/>
            <person name="Gibbs R.A."/>
            <person name="Richards S."/>
            <person name="Batterham P."/>
            <person name="Gasser R.B."/>
        </authorList>
    </citation>
    <scope>NUCLEOTIDE SEQUENCE [LARGE SCALE GENOMIC DNA]</scope>
    <source>
        <strain evidence="3 4">LS</strain>
        <tissue evidence="3">Full body</tissue>
    </source>
</reference>
<keyword evidence="4" id="KW-1185">Reference proteome</keyword>
<keyword evidence="2" id="KW-0732">Signal</keyword>
<evidence type="ECO:0000256" key="2">
    <source>
        <dbReference type="SAM" id="SignalP"/>
    </source>
</evidence>
<dbReference type="OrthoDB" id="8067997at2759"/>
<name>A0A0L0CPZ4_LUCCU</name>
<accession>A0A0L0CPZ4</accession>
<feature type="compositionally biased region" description="Gly residues" evidence="1">
    <location>
        <begin position="26"/>
        <end position="37"/>
    </location>
</feature>
<feature type="region of interest" description="Disordered" evidence="1">
    <location>
        <begin position="22"/>
        <end position="72"/>
    </location>
</feature>
<comment type="caution">
    <text evidence="3">The sequence shown here is derived from an EMBL/GenBank/DDBJ whole genome shotgun (WGS) entry which is preliminary data.</text>
</comment>
<gene>
    <name evidence="3" type="ORF">FF38_00725</name>
</gene>
<evidence type="ECO:0000313" key="4">
    <source>
        <dbReference type="Proteomes" id="UP000037069"/>
    </source>
</evidence>
<dbReference type="Proteomes" id="UP000037069">
    <property type="component" value="Unassembled WGS sequence"/>
</dbReference>
<proteinExistence type="predicted"/>
<evidence type="ECO:0000313" key="3">
    <source>
        <dbReference type="EMBL" id="KNC34418.1"/>
    </source>
</evidence>
<dbReference type="AlphaFoldDB" id="A0A0L0CPZ4"/>
<evidence type="ECO:0000256" key="1">
    <source>
        <dbReference type="SAM" id="MobiDB-lite"/>
    </source>
</evidence>
<feature type="signal peptide" evidence="2">
    <location>
        <begin position="1"/>
        <end position="23"/>
    </location>
</feature>
<feature type="chain" id="PRO_5005536847" evidence="2">
    <location>
        <begin position="24"/>
        <end position="286"/>
    </location>
</feature>
<protein>
    <submittedName>
        <fullName evidence="3">Uncharacterized protein</fullName>
    </submittedName>
</protein>